<dbReference type="AlphaFoldDB" id="A0A2H6KB17"/>
<comment type="caution">
    <text evidence="2">The sequence shown here is derived from an EMBL/GenBank/DDBJ whole genome shotgun (WGS) entry which is preliminary data.</text>
</comment>
<dbReference type="OrthoDB" id="366245at2759"/>
<feature type="compositionally biased region" description="Polar residues" evidence="1">
    <location>
        <begin position="65"/>
        <end position="82"/>
    </location>
</feature>
<feature type="region of interest" description="Disordered" evidence="1">
    <location>
        <begin position="61"/>
        <end position="88"/>
    </location>
</feature>
<accession>A0A2H6KB17</accession>
<dbReference type="RefSeq" id="XP_028866434.1">
    <property type="nucleotide sequence ID" value="XM_029010601.1"/>
</dbReference>
<evidence type="ECO:0000313" key="3">
    <source>
        <dbReference type="Proteomes" id="UP000236319"/>
    </source>
</evidence>
<sequence length="387" mass="43002">MSCHLHIRRCWWRFPLSRYEPSGVNIKHEVPCCLGSHLLGEYRNVSLCAQRRTSLHGYRQPAVRNLSTQSQRSPVTQDSSSPTDDRVDGKWSAYEERIARCASEAAIEYVRRHKLTPTHIPGGGSRWTPVALVLLLISAGVATVVYVESVRSSLLDATGNAAGVLLHNKAFHDQSIAFLRRLAEDFLNSAETEELVKRKVEQLLLSSGEVLRDAVIRVLQEDDVAETAYAFSRQIAGGLCKDNEVIEDVGQLLLDAINTKTAVDGAAKWFVDIAARDDTAEAVERLLCERVFANANVHAEALNFCKGVTSQFLSAESTKRESVAFIKSVLDRPSLHAHLSHALIEVLKQSFYPRWFVGQGNFQLKRFDSGVEGDGVSSPKESMPRFI</sequence>
<dbReference type="GeneID" id="39873961"/>
<evidence type="ECO:0000313" key="2">
    <source>
        <dbReference type="EMBL" id="GBE60191.1"/>
    </source>
</evidence>
<dbReference type="EMBL" id="BDSA01000002">
    <property type="protein sequence ID" value="GBE60191.1"/>
    <property type="molecule type" value="Genomic_DNA"/>
</dbReference>
<reference evidence="2 3" key="1">
    <citation type="journal article" date="2017" name="BMC Genomics">
        <title>Whole-genome assembly of Babesia ovata and comparative genomics between closely related pathogens.</title>
        <authorList>
            <person name="Yamagishi J."/>
            <person name="Asada M."/>
            <person name="Hakimi H."/>
            <person name="Tanaka T.Q."/>
            <person name="Sugimoto C."/>
            <person name="Kawazu S."/>
        </authorList>
    </citation>
    <scope>NUCLEOTIDE SEQUENCE [LARGE SCALE GENOMIC DNA]</scope>
    <source>
        <strain evidence="2 3">Miyake</strain>
    </source>
</reference>
<proteinExistence type="predicted"/>
<dbReference type="Proteomes" id="UP000236319">
    <property type="component" value="Unassembled WGS sequence"/>
</dbReference>
<keyword evidence="3" id="KW-1185">Reference proteome</keyword>
<dbReference type="PANTHER" id="PTHR37935:SF1">
    <property type="entry name" value="CHROMOSOME UNDETERMINED SCAFFOLD_14, WHOLE GENOME SHOTGUN SEQUENCE"/>
    <property type="match status" value="1"/>
</dbReference>
<evidence type="ECO:0000256" key="1">
    <source>
        <dbReference type="SAM" id="MobiDB-lite"/>
    </source>
</evidence>
<name>A0A2H6KB17_9APIC</name>
<gene>
    <name evidence="2" type="ORF">BOVATA_016840</name>
</gene>
<protein>
    <submittedName>
        <fullName evidence="2">Uncharacterized protein</fullName>
    </submittedName>
</protein>
<dbReference type="VEuPathDB" id="PiroplasmaDB:BOVATA_016840"/>
<dbReference type="PANTHER" id="PTHR37935">
    <property type="entry name" value="CHROMOSOME UNDETERMINED SCAFFOLD_14, WHOLE GENOME SHOTGUN SEQUENCE"/>
    <property type="match status" value="1"/>
</dbReference>
<organism evidence="2 3">
    <name type="scientific">Babesia ovata</name>
    <dbReference type="NCBI Taxonomy" id="189622"/>
    <lineage>
        <taxon>Eukaryota</taxon>
        <taxon>Sar</taxon>
        <taxon>Alveolata</taxon>
        <taxon>Apicomplexa</taxon>
        <taxon>Aconoidasida</taxon>
        <taxon>Piroplasmida</taxon>
        <taxon>Babesiidae</taxon>
        <taxon>Babesia</taxon>
    </lineage>
</organism>